<dbReference type="EMBL" id="CAJEWE010000004">
    <property type="protein sequence ID" value="CAD2072161.1"/>
    <property type="molecule type" value="Genomic_DNA"/>
</dbReference>
<evidence type="ECO:0000259" key="13">
    <source>
        <dbReference type="Pfam" id="PF02875"/>
    </source>
</evidence>
<dbReference type="Gene3D" id="3.40.1390.10">
    <property type="entry name" value="MurE/MurF, N-terminal domain"/>
    <property type="match status" value="1"/>
</dbReference>
<evidence type="ECO:0000256" key="6">
    <source>
        <dbReference type="ARBA" id="ARBA00022960"/>
    </source>
</evidence>
<dbReference type="InterPro" id="IPR036565">
    <property type="entry name" value="Mur-like_cat_sf"/>
</dbReference>
<comment type="caution">
    <text evidence="15">The sequence shown here is derived from an EMBL/GenBank/DDBJ whole genome shotgun (WGS) entry which is preliminary data.</text>
</comment>
<dbReference type="InterPro" id="IPR013221">
    <property type="entry name" value="Mur_ligase_cen"/>
</dbReference>
<dbReference type="RefSeq" id="WP_186084606.1">
    <property type="nucleotide sequence ID" value="NZ_BMDB01000003.1"/>
</dbReference>
<evidence type="ECO:0000256" key="7">
    <source>
        <dbReference type="ARBA" id="ARBA00022984"/>
    </source>
</evidence>
<dbReference type="GO" id="GO:0008360">
    <property type="term" value="P:regulation of cell shape"/>
    <property type="evidence" value="ECO:0007669"/>
    <property type="project" value="UniProtKB-KW"/>
</dbReference>
<keyword evidence="4 10" id="KW-0547">Nucleotide-binding</keyword>
<keyword evidence="5 10" id="KW-0067">ATP-binding</keyword>
<dbReference type="SUPFAM" id="SSF53623">
    <property type="entry name" value="MurD-like peptide ligases, catalytic domain"/>
    <property type="match status" value="1"/>
</dbReference>
<dbReference type="GO" id="GO:0005737">
    <property type="term" value="C:cytoplasm"/>
    <property type="evidence" value="ECO:0007669"/>
    <property type="project" value="UniProtKB-SubCell"/>
</dbReference>
<dbReference type="Pfam" id="PF01225">
    <property type="entry name" value="Mur_ligase"/>
    <property type="match status" value="1"/>
</dbReference>
<dbReference type="Pfam" id="PF08245">
    <property type="entry name" value="Mur_ligase_M"/>
    <property type="match status" value="1"/>
</dbReference>
<keyword evidence="9 10" id="KW-0961">Cell wall biogenesis/degradation</keyword>
<keyword evidence="7 10" id="KW-0573">Peptidoglycan synthesis</keyword>
<evidence type="ECO:0000256" key="11">
    <source>
        <dbReference type="RuleBase" id="RU004136"/>
    </source>
</evidence>
<keyword evidence="1 10" id="KW-0963">Cytoplasm</keyword>
<keyword evidence="2 10" id="KW-0436">Ligase</keyword>
<protein>
    <recommendedName>
        <fullName evidence="10 11">UDP-N-acetylmuramoyl-tripeptide--D-alanyl-D-alanine ligase</fullName>
        <ecNumber evidence="10 11">6.3.2.10</ecNumber>
    </recommendedName>
    <alternativeName>
        <fullName evidence="10">D-alanyl-D-alanine-adding enzyme</fullName>
    </alternativeName>
</protein>
<keyword evidence="6 10" id="KW-0133">Cell shape</keyword>
<comment type="catalytic activity">
    <reaction evidence="10 11">
        <text>D-alanyl-D-alanine + UDP-N-acetyl-alpha-D-muramoyl-L-alanyl-gamma-D-glutamyl-meso-2,6-diaminopimelate + ATP = UDP-N-acetyl-alpha-D-muramoyl-L-alanyl-gamma-D-glutamyl-meso-2,6-diaminopimeloyl-D-alanyl-D-alanine + ADP + phosphate + H(+)</text>
        <dbReference type="Rhea" id="RHEA:28374"/>
        <dbReference type="ChEBI" id="CHEBI:15378"/>
        <dbReference type="ChEBI" id="CHEBI:30616"/>
        <dbReference type="ChEBI" id="CHEBI:43474"/>
        <dbReference type="ChEBI" id="CHEBI:57822"/>
        <dbReference type="ChEBI" id="CHEBI:61386"/>
        <dbReference type="ChEBI" id="CHEBI:83905"/>
        <dbReference type="ChEBI" id="CHEBI:456216"/>
        <dbReference type="EC" id="6.3.2.10"/>
    </reaction>
</comment>
<dbReference type="NCBIfam" id="TIGR01143">
    <property type="entry name" value="murF"/>
    <property type="match status" value="1"/>
</dbReference>
<reference evidence="15 16" key="1">
    <citation type="submission" date="2020-07" db="EMBL/GenBank/DDBJ databases">
        <authorList>
            <person name="Criscuolo A."/>
        </authorList>
    </citation>
    <scope>NUCLEOTIDE SEQUENCE [LARGE SCALE GENOMIC DNA]</scope>
    <source>
        <strain evidence="16">CIP 111030</strain>
    </source>
</reference>
<dbReference type="GO" id="GO:0071555">
    <property type="term" value="P:cell wall organization"/>
    <property type="evidence" value="ECO:0007669"/>
    <property type="project" value="UniProtKB-KW"/>
</dbReference>
<dbReference type="PANTHER" id="PTHR43024">
    <property type="entry name" value="UDP-N-ACETYLMURAMOYL-TRIPEPTIDE--D-ALANYL-D-ALANINE LIGASE"/>
    <property type="match status" value="1"/>
</dbReference>
<dbReference type="Gene3D" id="3.90.190.20">
    <property type="entry name" value="Mur ligase, C-terminal domain"/>
    <property type="match status" value="1"/>
</dbReference>
<feature type="binding site" evidence="10">
    <location>
        <begin position="111"/>
        <end position="117"/>
    </location>
    <ligand>
        <name>ATP</name>
        <dbReference type="ChEBI" id="CHEBI:30616"/>
    </ligand>
</feature>
<dbReference type="PANTHER" id="PTHR43024:SF1">
    <property type="entry name" value="UDP-N-ACETYLMURAMOYL-TRIPEPTIDE--D-ALANYL-D-ALANINE LIGASE"/>
    <property type="match status" value="1"/>
</dbReference>
<dbReference type="GO" id="GO:0009252">
    <property type="term" value="P:peptidoglycan biosynthetic process"/>
    <property type="evidence" value="ECO:0007669"/>
    <property type="project" value="UniProtKB-UniRule"/>
</dbReference>
<dbReference type="SUPFAM" id="SSF53244">
    <property type="entry name" value="MurD-like peptide ligases, peptide-binding domain"/>
    <property type="match status" value="1"/>
</dbReference>
<feature type="domain" description="Mur ligase C-terminal" evidence="13">
    <location>
        <begin position="314"/>
        <end position="436"/>
    </location>
</feature>
<dbReference type="Proteomes" id="UP000521032">
    <property type="component" value="Unassembled WGS sequence"/>
</dbReference>
<dbReference type="UniPathway" id="UPA00219"/>
<comment type="subcellular location">
    <subcellularLocation>
        <location evidence="10 11">Cytoplasm</location>
    </subcellularLocation>
</comment>
<dbReference type="InterPro" id="IPR004101">
    <property type="entry name" value="Mur_ligase_C"/>
</dbReference>
<keyword evidence="8 10" id="KW-0131">Cell cycle</keyword>
<evidence type="ECO:0000256" key="8">
    <source>
        <dbReference type="ARBA" id="ARBA00023306"/>
    </source>
</evidence>
<dbReference type="EC" id="6.3.2.10" evidence="10 11"/>
<evidence type="ECO:0000259" key="12">
    <source>
        <dbReference type="Pfam" id="PF01225"/>
    </source>
</evidence>
<dbReference type="GO" id="GO:0051301">
    <property type="term" value="P:cell division"/>
    <property type="evidence" value="ECO:0007669"/>
    <property type="project" value="UniProtKB-KW"/>
</dbReference>
<feature type="domain" description="Mur ligase central" evidence="14">
    <location>
        <begin position="109"/>
        <end position="291"/>
    </location>
</feature>
<gene>
    <name evidence="10 15" type="primary">murF</name>
    <name evidence="15" type="ORF">JEOSCH030_00174</name>
</gene>
<name>A0A6V7R454_9BACL</name>
<dbReference type="HAMAP" id="MF_02019">
    <property type="entry name" value="MurF"/>
    <property type="match status" value="1"/>
</dbReference>
<dbReference type="AlphaFoldDB" id="A0A6V7R454"/>
<dbReference type="GO" id="GO:0005524">
    <property type="term" value="F:ATP binding"/>
    <property type="evidence" value="ECO:0007669"/>
    <property type="project" value="UniProtKB-UniRule"/>
</dbReference>
<dbReference type="InterPro" id="IPR036615">
    <property type="entry name" value="Mur_ligase_C_dom_sf"/>
</dbReference>
<feature type="domain" description="Mur ligase N-terminal catalytic" evidence="12">
    <location>
        <begin position="28"/>
        <end position="98"/>
    </location>
</feature>
<evidence type="ECO:0000256" key="9">
    <source>
        <dbReference type="ARBA" id="ARBA00023316"/>
    </source>
</evidence>
<sequence length="448" mass="50051">MLNITIEKLSKFTNGTMNQKALEIKDTHVKGVSIDTRTIEENNLFIPFVGENVDGHKFIAYALESGASIALSEQERDDVPVILVDNTERALGLLAKNYLKTFNPKVIAVTGSNGKTTTKDMIECILQDKYKVEKTQGNLNNELGMPLTILATDIETEILILEMGMDSIGDIHYLSDIANPDIAVITSVGESHLEKLGSREKIAEVKYEIVDFLKDDGLFIYSKDYEMLENIVDKDTPYTIKTVGENEKNGVHIKNILERLEGTEFTLDTANFKIPQLGRHNALNASYAIMIAREFGISDETSEAALLKLKVTGMRMEQKELKNGAILINDAYNASPSSMKNAIDTVRDLQYQNKVLVLGDILELGAYSDVLHYDIATHINQDNNFSHIFTFGEAAKNISDNIKKANSEHFTDIDTLIERVNEVIENRTVVLLKASRGMKLERVEEGIK</sequence>
<dbReference type="InterPro" id="IPR051046">
    <property type="entry name" value="MurCDEF_CellWall_CoF430Synth"/>
</dbReference>
<keyword evidence="3 10" id="KW-0132">Cell division</keyword>
<organism evidence="15 16">
    <name type="scientific">Phocicoccus schoeneichii</name>
    <dbReference type="NCBI Taxonomy" id="1812261"/>
    <lineage>
        <taxon>Bacteria</taxon>
        <taxon>Bacillati</taxon>
        <taxon>Bacillota</taxon>
        <taxon>Bacilli</taxon>
        <taxon>Bacillales</taxon>
        <taxon>Salinicoccaceae</taxon>
        <taxon>Phocicoccus</taxon>
    </lineage>
</organism>
<evidence type="ECO:0000259" key="14">
    <source>
        <dbReference type="Pfam" id="PF08245"/>
    </source>
</evidence>
<dbReference type="InterPro" id="IPR000713">
    <property type="entry name" value="Mur_ligase_N"/>
</dbReference>
<dbReference type="InterPro" id="IPR005863">
    <property type="entry name" value="UDP-N-AcMur_synth"/>
</dbReference>
<comment type="function">
    <text evidence="10 11">Involved in cell wall formation. Catalyzes the final step in the synthesis of UDP-N-acetylmuramoyl-pentapeptide, the precursor of murein.</text>
</comment>
<comment type="pathway">
    <text evidence="10 11">Cell wall biogenesis; peptidoglycan biosynthesis.</text>
</comment>
<evidence type="ECO:0000256" key="1">
    <source>
        <dbReference type="ARBA" id="ARBA00022490"/>
    </source>
</evidence>
<keyword evidence="16" id="KW-1185">Reference proteome</keyword>
<proteinExistence type="inferred from homology"/>
<evidence type="ECO:0000256" key="4">
    <source>
        <dbReference type="ARBA" id="ARBA00022741"/>
    </source>
</evidence>
<dbReference type="GO" id="GO:0047480">
    <property type="term" value="F:UDP-N-acetylmuramoyl-tripeptide-D-alanyl-D-alanine ligase activity"/>
    <property type="evidence" value="ECO:0007669"/>
    <property type="project" value="UniProtKB-UniRule"/>
</dbReference>
<dbReference type="Pfam" id="PF02875">
    <property type="entry name" value="Mur_ligase_C"/>
    <property type="match status" value="1"/>
</dbReference>
<evidence type="ECO:0000256" key="2">
    <source>
        <dbReference type="ARBA" id="ARBA00022598"/>
    </source>
</evidence>
<evidence type="ECO:0000313" key="15">
    <source>
        <dbReference type="EMBL" id="CAD2072161.1"/>
    </source>
</evidence>
<accession>A0A6V7R454</accession>
<dbReference type="SUPFAM" id="SSF63418">
    <property type="entry name" value="MurE/MurF N-terminal domain"/>
    <property type="match status" value="1"/>
</dbReference>
<dbReference type="InterPro" id="IPR035911">
    <property type="entry name" value="MurE/MurF_N"/>
</dbReference>
<evidence type="ECO:0000256" key="5">
    <source>
        <dbReference type="ARBA" id="ARBA00022840"/>
    </source>
</evidence>
<evidence type="ECO:0000256" key="3">
    <source>
        <dbReference type="ARBA" id="ARBA00022618"/>
    </source>
</evidence>
<evidence type="ECO:0000256" key="10">
    <source>
        <dbReference type="HAMAP-Rule" id="MF_02019"/>
    </source>
</evidence>
<evidence type="ECO:0000313" key="16">
    <source>
        <dbReference type="Proteomes" id="UP000521032"/>
    </source>
</evidence>
<dbReference type="Gene3D" id="3.40.1190.10">
    <property type="entry name" value="Mur-like, catalytic domain"/>
    <property type="match status" value="1"/>
</dbReference>
<comment type="similarity">
    <text evidence="10">Belongs to the MurCDEF family. MurF subfamily.</text>
</comment>